<keyword evidence="9" id="KW-0256">Endoplasmic reticulum</keyword>
<dbReference type="AlphaFoldDB" id="A0AAJ7E162"/>
<reference evidence="23" key="1">
    <citation type="submission" date="2025-08" db="UniProtKB">
        <authorList>
            <consortium name="RefSeq"/>
        </authorList>
    </citation>
    <scope>IDENTIFICATION</scope>
</reference>
<feature type="chain" id="PRO_5042460574" description="Chitobiosyldiphosphodolichol beta-mannosyltransferase" evidence="20">
    <location>
        <begin position="29"/>
        <end position="454"/>
    </location>
</feature>
<evidence type="ECO:0000259" key="21">
    <source>
        <dbReference type="Pfam" id="PF00534"/>
    </source>
</evidence>
<feature type="domain" description="Glycosyl transferase family 1" evidence="21">
    <location>
        <begin position="263"/>
        <end position="419"/>
    </location>
</feature>
<evidence type="ECO:0000256" key="1">
    <source>
        <dbReference type="ARBA" id="ARBA00004389"/>
    </source>
</evidence>
<keyword evidence="22" id="KW-1185">Reference proteome</keyword>
<evidence type="ECO:0000256" key="20">
    <source>
        <dbReference type="SAM" id="SignalP"/>
    </source>
</evidence>
<evidence type="ECO:0000256" key="7">
    <source>
        <dbReference type="ARBA" id="ARBA00022679"/>
    </source>
</evidence>
<comment type="catalytic activity">
    <reaction evidence="16">
        <text>an N,N'-diacetylchitobiosyl-diphospho-di-trans,poly-cis-dolichol + GDP-alpha-D-mannose = a beta-D-Man-(1-&gt;4)-beta-D-GlcNAc-(1-&gt;4)-alpha-D-GlcNAc-diphospho-di-trans,poly-cis-dolichol + GDP + H(+)</text>
        <dbReference type="Rhea" id="RHEA:13865"/>
        <dbReference type="Rhea" id="RHEA-COMP:19510"/>
        <dbReference type="Rhea" id="RHEA-COMP:19511"/>
        <dbReference type="ChEBI" id="CHEBI:15378"/>
        <dbReference type="ChEBI" id="CHEBI:57269"/>
        <dbReference type="ChEBI" id="CHEBI:57527"/>
        <dbReference type="ChEBI" id="CHEBI:58189"/>
        <dbReference type="ChEBI" id="CHEBI:58472"/>
        <dbReference type="EC" id="2.4.1.142"/>
    </reaction>
    <physiologicalReaction direction="left-to-right" evidence="16">
        <dbReference type="Rhea" id="RHEA:13866"/>
    </physiologicalReaction>
</comment>
<evidence type="ECO:0000256" key="13">
    <source>
        <dbReference type="ARBA" id="ARBA00031434"/>
    </source>
</evidence>
<dbReference type="RefSeq" id="XP_011503896.1">
    <property type="nucleotide sequence ID" value="XM_011505594.1"/>
</dbReference>
<evidence type="ECO:0000256" key="18">
    <source>
        <dbReference type="ARBA" id="ARBA00061237"/>
    </source>
</evidence>
<keyword evidence="6" id="KW-0328">Glycosyltransferase</keyword>
<dbReference type="FunFam" id="3.40.50.2000:FF:000096">
    <property type="entry name" value="ALG1, chitobiosyldiphosphodolichol beta-mannosyltransferase"/>
    <property type="match status" value="1"/>
</dbReference>
<keyword evidence="10" id="KW-0735">Signal-anchor</keyword>
<dbReference type="PANTHER" id="PTHR13036">
    <property type="entry name" value="BETA1,4 MANNOSYLTRANSFERASE"/>
    <property type="match status" value="1"/>
</dbReference>
<organism evidence="22 23">
    <name type="scientific">Ceratosolen solmsi marchali</name>
    <dbReference type="NCBI Taxonomy" id="326594"/>
    <lineage>
        <taxon>Eukaryota</taxon>
        <taxon>Metazoa</taxon>
        <taxon>Ecdysozoa</taxon>
        <taxon>Arthropoda</taxon>
        <taxon>Hexapoda</taxon>
        <taxon>Insecta</taxon>
        <taxon>Pterygota</taxon>
        <taxon>Neoptera</taxon>
        <taxon>Endopterygota</taxon>
        <taxon>Hymenoptera</taxon>
        <taxon>Apocrita</taxon>
        <taxon>Proctotrupomorpha</taxon>
        <taxon>Chalcidoidea</taxon>
        <taxon>Agaonidae</taxon>
        <taxon>Agaoninae</taxon>
        <taxon>Ceratosolen</taxon>
    </lineage>
</organism>
<dbReference type="InterPro" id="IPR001296">
    <property type="entry name" value="Glyco_trans_1"/>
</dbReference>
<dbReference type="CTD" id="56052"/>
<evidence type="ECO:0000256" key="17">
    <source>
        <dbReference type="ARBA" id="ARBA00056362"/>
    </source>
</evidence>
<dbReference type="InterPro" id="IPR026051">
    <property type="entry name" value="ALG1-like"/>
</dbReference>
<dbReference type="GO" id="GO:0004578">
    <property type="term" value="F:chitobiosyldiphosphodolichol beta-mannosyltransferase activity"/>
    <property type="evidence" value="ECO:0007669"/>
    <property type="project" value="UniProtKB-EC"/>
</dbReference>
<accession>A0AAJ7E162</accession>
<evidence type="ECO:0000256" key="8">
    <source>
        <dbReference type="ARBA" id="ARBA00022692"/>
    </source>
</evidence>
<evidence type="ECO:0000256" key="14">
    <source>
        <dbReference type="ARBA" id="ARBA00031566"/>
    </source>
</evidence>
<evidence type="ECO:0000256" key="10">
    <source>
        <dbReference type="ARBA" id="ARBA00022968"/>
    </source>
</evidence>
<evidence type="ECO:0000313" key="22">
    <source>
        <dbReference type="Proteomes" id="UP000695007"/>
    </source>
</evidence>
<comment type="pathway">
    <text evidence="2">Protein modification; protein glycosylation.</text>
</comment>
<proteinExistence type="inferred from homology"/>
<evidence type="ECO:0000313" key="23">
    <source>
        <dbReference type="RefSeq" id="XP_011503896.1"/>
    </source>
</evidence>
<comment type="function">
    <text evidence="17">Mannosyltransferase that operates in the biosynthetic pathway of dolichol-linked oligosaccharides, the glycan precursors employed in protein asparagine (N)-glycosylation. The assembly of dolichol-linked oligosaccharides begins on the cytosolic side of the endoplasmic reticulum membrane and finishes in its lumen. The sequential addition of sugars to dolichol pyrophosphate produces dolichol-linked oligosaccharides containing fourteen sugars, including two GlcNAcs, nine mannoses and three glucoses. Once assembled, the oligosaccharide is transferred from the lipid to nascent proteins by oligosaccharyltransferases. Catalyzes, on the cytoplasmic face of the endoplasmic reticulum, the addition of the first mannose residues to the dolichol-linked oligosaccharide chain, to produce Man1GlcNAc(2)-PP-dolichol core oligosaccharide. Man1GlcNAc(2)-PP-dolichol is a substrate for ALG2, the following enzyme in the biosynthetic pathway.</text>
</comment>
<gene>
    <name evidence="23" type="primary">LOC105366973</name>
</gene>
<evidence type="ECO:0000256" key="6">
    <source>
        <dbReference type="ARBA" id="ARBA00022676"/>
    </source>
</evidence>
<evidence type="ECO:0000256" key="15">
    <source>
        <dbReference type="ARBA" id="ARBA00033088"/>
    </source>
</evidence>
<sequence length="454" mass="52512">MEFLMHSFGLSFILGLLLAVCFKRCKKAKSVCIVVLGDIGRSPRMQYHAISFIKEGYSVEIVGYPGTPPLNKLQNDSRVKIHYLSIPPNLNSKLITTIFYAFKVFWQSINLSYSLFLKCNSSYLLLQNPPAIPSMPICWFYCYITRTKLAIDWHNYAYSVMIFSLSEKHILIKLATIIEAFFGGKAMYNFCVTKAMKDDLDKKWSIRAKVLYDRPPDNFHPISLKEKHKLFIKLSKEYNIFKGTEKNSTIFTRTTVNKEIELQVNKPALVMSSTSWTKDEDFSILLDALNDYNNECVLNKYKEYPDLICVISGKGPLKAFYSNIIEKKNWNHVKVLTPWLENEDYPKLLASADLGVCLHKSSSGVDLPIKIVDMFGCGLPVCAYNFKCLNELVKDNKNGFIFSNAEELSTQLKLWFKNFSQQQKNNLFRDELIKFQQLRWHKNWINKALPSFEI</sequence>
<dbReference type="PANTHER" id="PTHR13036:SF0">
    <property type="entry name" value="CHITOBIOSYLDIPHOSPHODOLICHOL BETA-MANNOSYLTRANSFERASE"/>
    <property type="match status" value="1"/>
</dbReference>
<evidence type="ECO:0000256" key="12">
    <source>
        <dbReference type="ARBA" id="ARBA00023136"/>
    </source>
</evidence>
<keyword evidence="20" id="KW-0732">Signal</keyword>
<comment type="subcellular location">
    <subcellularLocation>
        <location evidence="1">Endoplasmic reticulum membrane</location>
        <topology evidence="1">Single-pass membrane protein</topology>
    </subcellularLocation>
</comment>
<evidence type="ECO:0000256" key="19">
    <source>
        <dbReference type="ARBA" id="ARBA00082785"/>
    </source>
</evidence>
<keyword evidence="11" id="KW-1133">Transmembrane helix</keyword>
<dbReference type="EC" id="2.4.1.142" evidence="3"/>
<dbReference type="GO" id="GO:0005789">
    <property type="term" value="C:endoplasmic reticulum membrane"/>
    <property type="evidence" value="ECO:0007669"/>
    <property type="project" value="UniProtKB-SubCell"/>
</dbReference>
<dbReference type="Gene3D" id="3.40.50.2000">
    <property type="entry name" value="Glycogen Phosphorylase B"/>
    <property type="match status" value="1"/>
</dbReference>
<dbReference type="SUPFAM" id="SSF53756">
    <property type="entry name" value="UDP-Glycosyltransferase/glycogen phosphorylase"/>
    <property type="match status" value="1"/>
</dbReference>
<feature type="signal peptide" evidence="20">
    <location>
        <begin position="1"/>
        <end position="28"/>
    </location>
</feature>
<dbReference type="Proteomes" id="UP000695007">
    <property type="component" value="Unplaced"/>
</dbReference>
<evidence type="ECO:0000256" key="4">
    <source>
        <dbReference type="ARBA" id="ARBA00015841"/>
    </source>
</evidence>
<protein>
    <recommendedName>
        <fullName evidence="4">Chitobiosyldiphosphodolichol beta-mannosyltransferase</fullName>
        <ecNumber evidence="3">2.4.1.142</ecNumber>
    </recommendedName>
    <alternativeName>
        <fullName evidence="19">Asparagine-linked glycosylation protein 1 homolog</fullName>
    </alternativeName>
    <alternativeName>
        <fullName evidence="14">Beta-1,4-mannosyltransferase</fullName>
    </alternativeName>
    <alternativeName>
        <fullName evidence="15">GDP-Man:GlcNAc2-PP-dolichol mannosyltransferase</fullName>
    </alternativeName>
    <alternativeName>
        <fullName evidence="13">GDP-mannose-dolichol diphosphochitobiose mannosyltransferase</fullName>
    </alternativeName>
</protein>
<keyword evidence="12" id="KW-0472">Membrane</keyword>
<evidence type="ECO:0000256" key="5">
    <source>
        <dbReference type="ARBA" id="ARBA00022553"/>
    </source>
</evidence>
<keyword evidence="5" id="KW-0597">Phosphoprotein</keyword>
<evidence type="ECO:0000256" key="16">
    <source>
        <dbReference type="ARBA" id="ARBA00045071"/>
    </source>
</evidence>
<evidence type="ECO:0000256" key="9">
    <source>
        <dbReference type="ARBA" id="ARBA00022824"/>
    </source>
</evidence>
<evidence type="ECO:0000256" key="2">
    <source>
        <dbReference type="ARBA" id="ARBA00004922"/>
    </source>
</evidence>
<evidence type="ECO:0000256" key="3">
    <source>
        <dbReference type="ARBA" id="ARBA00012611"/>
    </source>
</evidence>
<keyword evidence="7" id="KW-0808">Transferase</keyword>
<evidence type="ECO:0000256" key="11">
    <source>
        <dbReference type="ARBA" id="ARBA00022989"/>
    </source>
</evidence>
<name>A0AAJ7E162_9HYME</name>
<comment type="similarity">
    <text evidence="18">Belongs to the glycosyltransferase group 1 family. Glycosyltransferase 33 subfamily.</text>
</comment>
<dbReference type="GeneID" id="105366973"/>
<dbReference type="Pfam" id="PF00534">
    <property type="entry name" value="Glycos_transf_1"/>
    <property type="match status" value="1"/>
</dbReference>
<keyword evidence="8" id="KW-0812">Transmembrane</keyword>
<dbReference type="KEGG" id="csol:105366973"/>